<protein>
    <submittedName>
        <fullName evidence="2">Uncharacterized protein</fullName>
    </submittedName>
</protein>
<feature type="region of interest" description="Disordered" evidence="1">
    <location>
        <begin position="231"/>
        <end position="260"/>
    </location>
</feature>
<feature type="compositionally biased region" description="Basic and acidic residues" evidence="1">
    <location>
        <begin position="83"/>
        <end position="107"/>
    </location>
</feature>
<proteinExistence type="predicted"/>
<dbReference type="Proteomes" id="UP001162483">
    <property type="component" value="Unassembled WGS sequence"/>
</dbReference>
<feature type="region of interest" description="Disordered" evidence="1">
    <location>
        <begin position="82"/>
        <end position="107"/>
    </location>
</feature>
<reference evidence="2" key="1">
    <citation type="submission" date="2023-05" db="EMBL/GenBank/DDBJ databases">
        <authorList>
            <person name="Stuckert A."/>
        </authorList>
    </citation>
    <scope>NUCLEOTIDE SEQUENCE</scope>
</reference>
<keyword evidence="3" id="KW-1185">Reference proteome</keyword>
<evidence type="ECO:0000313" key="3">
    <source>
        <dbReference type="Proteomes" id="UP001162483"/>
    </source>
</evidence>
<gene>
    <name evidence="2" type="ORF">SPARVUS_LOCUS5252131</name>
</gene>
<feature type="compositionally biased region" description="Polar residues" evidence="1">
    <location>
        <begin position="246"/>
        <end position="256"/>
    </location>
</feature>
<name>A0ABN9CLW5_9NEOB</name>
<organism evidence="2 3">
    <name type="scientific">Staurois parvus</name>
    <dbReference type="NCBI Taxonomy" id="386267"/>
    <lineage>
        <taxon>Eukaryota</taxon>
        <taxon>Metazoa</taxon>
        <taxon>Chordata</taxon>
        <taxon>Craniata</taxon>
        <taxon>Vertebrata</taxon>
        <taxon>Euteleostomi</taxon>
        <taxon>Amphibia</taxon>
        <taxon>Batrachia</taxon>
        <taxon>Anura</taxon>
        <taxon>Neobatrachia</taxon>
        <taxon>Ranoidea</taxon>
        <taxon>Ranidae</taxon>
        <taxon>Staurois</taxon>
    </lineage>
</organism>
<accession>A0ABN9CLW5</accession>
<dbReference type="EMBL" id="CATNWA010010744">
    <property type="protein sequence ID" value="CAI9560467.1"/>
    <property type="molecule type" value="Genomic_DNA"/>
</dbReference>
<evidence type="ECO:0000313" key="2">
    <source>
        <dbReference type="EMBL" id="CAI9560467.1"/>
    </source>
</evidence>
<sequence length="347" mass="38585">MGRLDDHAKHRIVVLRKAGLSFRKIKKVLELDNIKVTPQAIYLFLKRKKIEPEKSSSTSQNPTTKSQGWEQAQLCSLLQENSGLKKDGGSQVAKERKTANDVKEESQESEIKIVNVTSLSSVNQSLAPPISTSRSIPQGQTVQETQPCPVRSAQNPIVNGPRPNPAQPTSHHLLNGRARTPLPALKNPALLVTKKIVDRAINLQKKVIFQNGLQLLIHGGSYPLTASATNQQPVRPVAPPNRQVKDATTQTASFPQPRTEVSMEQMDSIRGEIHRLTQVMQSLIDRQNRWEQEQMRQRQCHHQEVLSQIQQLGATLGAKITQNCASFTGSQELDASLPDLGHFKMEL</sequence>
<evidence type="ECO:0000256" key="1">
    <source>
        <dbReference type="SAM" id="MobiDB-lite"/>
    </source>
</evidence>
<comment type="caution">
    <text evidence="2">The sequence shown here is derived from an EMBL/GenBank/DDBJ whole genome shotgun (WGS) entry which is preliminary data.</text>
</comment>